<geneLocation type="chloroplast" evidence="1"/>
<reference evidence="1" key="1">
    <citation type="submission" date="2016-10" db="EMBL/GenBank/DDBJ databases">
        <title>Chloroplast genomes as a tool to resolve red algal phylogenies: a case study in the Nemaliales.</title>
        <authorList>
            <person name="Costa J.F."/>
            <person name="Lin S.M."/>
            <person name="Macaya E.C."/>
            <person name="Fernandez-Garcia C."/>
            <person name="Verbruggen H."/>
        </authorList>
    </citation>
    <scope>NUCLEOTIDE SEQUENCE</scope>
    <source>
        <strain evidence="1">J.0258</strain>
    </source>
</reference>
<keyword evidence="1" id="KW-0934">Plastid</keyword>
<gene>
    <name evidence="1" type="primary">ycf41</name>
    <name evidence="1" type="ORF">BQ776_105</name>
</gene>
<sequence>MQYNIFTVQVATIPKLVETDSGLLTTTFFAKLLNGKKGFPYYYMKTIAYGHTCTSILDLYNQGDYVLIEANVMTDKDTGDIILSVYKDHPIL</sequence>
<dbReference type="EMBL" id="LT622863">
    <property type="protein sequence ID" value="SCW21331.1"/>
    <property type="molecule type" value="Genomic_DNA"/>
</dbReference>
<accession>A0A1G4NRP0</accession>
<dbReference type="GeneID" id="29999994"/>
<keyword evidence="1" id="KW-0150">Chloroplast</keyword>
<protein>
    <recommendedName>
        <fullName evidence="2">Single-stranded DNA binding protein</fullName>
    </recommendedName>
</protein>
<evidence type="ECO:0000313" key="1">
    <source>
        <dbReference type="EMBL" id="SCW21331.1"/>
    </source>
</evidence>
<dbReference type="AlphaFoldDB" id="A0A1G4NRP0"/>
<proteinExistence type="predicted"/>
<organism evidence="1">
    <name type="scientific">Dermonema virens</name>
    <dbReference type="NCBI Taxonomy" id="1077399"/>
    <lineage>
        <taxon>Eukaryota</taxon>
        <taxon>Rhodophyta</taxon>
        <taxon>Florideophyceae</taxon>
        <taxon>Nemaliophycidae</taxon>
        <taxon>Nemaliales</taxon>
        <taxon>Liagoraceae</taxon>
        <taxon>Dermonema</taxon>
    </lineage>
</organism>
<reference evidence="1" key="2">
    <citation type="submission" date="2016-10" db="EMBL/GenBank/DDBJ databases">
        <authorList>
            <person name="de Groot N.N."/>
        </authorList>
    </citation>
    <scope>NUCLEOTIDE SEQUENCE</scope>
    <source>
        <strain evidence="1">J.0258</strain>
    </source>
</reference>
<name>A0A1G4NRP0_9FLOR</name>
<evidence type="ECO:0008006" key="2">
    <source>
        <dbReference type="Google" id="ProtNLM"/>
    </source>
</evidence>
<dbReference type="RefSeq" id="YP_009313077.1">
    <property type="nucleotide sequence ID" value="NC_031655.1"/>
</dbReference>